<organism evidence="1 2">
    <name type="scientific">Streptomyces marincola</name>
    <dbReference type="NCBI Taxonomy" id="2878388"/>
    <lineage>
        <taxon>Bacteria</taxon>
        <taxon>Bacillati</taxon>
        <taxon>Actinomycetota</taxon>
        <taxon>Actinomycetes</taxon>
        <taxon>Kitasatosporales</taxon>
        <taxon>Streptomycetaceae</taxon>
        <taxon>Streptomyces</taxon>
    </lineage>
</organism>
<sequence length="64" mass="6682">MSCESASVAVLLHRTGNGRRLLLVSERTGLSTLLDATVLDALCSLTPEAATALVRAAVQERATT</sequence>
<proteinExistence type="predicted"/>
<evidence type="ECO:0000313" key="1">
    <source>
        <dbReference type="EMBL" id="ARQ70838.1"/>
    </source>
</evidence>
<keyword evidence="2" id="KW-1185">Reference proteome</keyword>
<name>A0A1W7D192_9ACTN</name>
<dbReference type="EMBL" id="CP021121">
    <property type="protein sequence ID" value="ARQ70838.1"/>
    <property type="molecule type" value="Genomic_DNA"/>
</dbReference>
<gene>
    <name evidence="1" type="ORF">CAG99_20105</name>
</gene>
<reference evidence="1 2" key="1">
    <citation type="submission" date="2017-05" db="EMBL/GenBank/DDBJ databases">
        <title>Complete genome sequence of Streptomyces sp. SCSIO 03032 revealed the diverse biosynthetic pathways for its bioactive secondary metabolites.</title>
        <authorList>
            <person name="Ma L."/>
            <person name="Zhu Y."/>
            <person name="Zhang W."/>
            <person name="Zhang G."/>
            <person name="Tian X."/>
            <person name="Zhang S."/>
            <person name="Zhang C."/>
        </authorList>
    </citation>
    <scope>NUCLEOTIDE SEQUENCE [LARGE SCALE GENOMIC DNA]</scope>
    <source>
        <strain evidence="1 2">SCSIO 03032</strain>
    </source>
</reference>
<accession>A0A1W7D192</accession>
<dbReference type="Proteomes" id="UP000194218">
    <property type="component" value="Chromosome"/>
</dbReference>
<dbReference type="AlphaFoldDB" id="A0A1W7D192"/>
<dbReference type="KEGG" id="smao:CAG99_20105"/>
<protein>
    <submittedName>
        <fullName evidence="1">Uncharacterized protein</fullName>
    </submittedName>
</protein>
<evidence type="ECO:0000313" key="2">
    <source>
        <dbReference type="Proteomes" id="UP000194218"/>
    </source>
</evidence>